<feature type="chain" id="PRO_5046867342" evidence="2">
    <location>
        <begin position="22"/>
        <end position="148"/>
    </location>
</feature>
<reference evidence="3 4" key="1">
    <citation type="submission" date="2024-03" db="EMBL/GenBank/DDBJ databases">
        <title>Novel species of the genus Variovorax.</title>
        <authorList>
            <person name="Liu Q."/>
            <person name="Xin Y.-H."/>
        </authorList>
    </citation>
    <scope>NUCLEOTIDE SEQUENCE [LARGE SCALE GENOMIC DNA]</scope>
    <source>
        <strain evidence="3 4">KACC 18901</strain>
    </source>
</reference>
<proteinExistence type="predicted"/>
<dbReference type="RefSeq" id="WP_340338690.1">
    <property type="nucleotide sequence ID" value="NZ_JBBKZS010000018.1"/>
</dbReference>
<evidence type="ECO:0000256" key="1">
    <source>
        <dbReference type="SAM" id="MobiDB-lite"/>
    </source>
</evidence>
<evidence type="ECO:0000313" key="3">
    <source>
        <dbReference type="EMBL" id="MEJ8858630.1"/>
    </source>
</evidence>
<name>A0ABU8XFI5_9BURK</name>
<protein>
    <submittedName>
        <fullName evidence="3">Uncharacterized protein</fullName>
    </submittedName>
</protein>
<dbReference type="Proteomes" id="UP001367030">
    <property type="component" value="Unassembled WGS sequence"/>
</dbReference>
<comment type="caution">
    <text evidence="3">The sequence shown here is derived from an EMBL/GenBank/DDBJ whole genome shotgun (WGS) entry which is preliminary data.</text>
</comment>
<dbReference type="EMBL" id="JBBKZS010000018">
    <property type="protein sequence ID" value="MEJ8858630.1"/>
    <property type="molecule type" value="Genomic_DNA"/>
</dbReference>
<accession>A0ABU8XFI5</accession>
<evidence type="ECO:0000313" key="4">
    <source>
        <dbReference type="Proteomes" id="UP001367030"/>
    </source>
</evidence>
<feature type="compositionally biased region" description="Pro residues" evidence="1">
    <location>
        <begin position="74"/>
        <end position="84"/>
    </location>
</feature>
<feature type="signal peptide" evidence="2">
    <location>
        <begin position="1"/>
        <end position="21"/>
    </location>
</feature>
<organism evidence="3 4">
    <name type="scientific">Variovorax robiniae</name>
    <dbReference type="NCBI Taxonomy" id="1836199"/>
    <lineage>
        <taxon>Bacteria</taxon>
        <taxon>Pseudomonadati</taxon>
        <taxon>Pseudomonadota</taxon>
        <taxon>Betaproteobacteria</taxon>
        <taxon>Burkholderiales</taxon>
        <taxon>Comamonadaceae</taxon>
        <taxon>Variovorax</taxon>
    </lineage>
</organism>
<gene>
    <name evidence="3" type="ORF">WKW79_28935</name>
</gene>
<feature type="region of interest" description="Disordered" evidence="1">
    <location>
        <begin position="62"/>
        <end position="105"/>
    </location>
</feature>
<sequence>MKAVIALLLSLLACTMAQAQAQSLIAGKTIYMVNPKGIGAVYDGSTGAKIADLRNAKPLYLEAMDGQKSDDPKPSPSPSPSPSPKPDDPKTWPVFPGCEKGCPKPPDPKPICTGPFCPYKRGDDALILTPNIDRMPSRLRIDQAQKSR</sequence>
<keyword evidence="4" id="KW-1185">Reference proteome</keyword>
<evidence type="ECO:0000256" key="2">
    <source>
        <dbReference type="SAM" id="SignalP"/>
    </source>
</evidence>
<keyword evidence="2" id="KW-0732">Signal</keyword>